<gene>
    <name evidence="1" type="ORF">RIF29_14730</name>
</gene>
<evidence type="ECO:0000313" key="2">
    <source>
        <dbReference type="Proteomes" id="UP001372338"/>
    </source>
</evidence>
<proteinExistence type="predicted"/>
<dbReference type="Proteomes" id="UP001372338">
    <property type="component" value="Unassembled WGS sequence"/>
</dbReference>
<reference evidence="1 2" key="1">
    <citation type="submission" date="2024-01" db="EMBL/GenBank/DDBJ databases">
        <title>The genomes of 5 underutilized Papilionoideae crops provide insights into root nodulation and disease resistanc.</title>
        <authorList>
            <person name="Yuan L."/>
        </authorList>
    </citation>
    <scope>NUCLEOTIDE SEQUENCE [LARGE SCALE GENOMIC DNA]</scope>
    <source>
        <strain evidence="1">ZHUSHIDOU_FW_LH</strain>
        <tissue evidence="1">Leaf</tissue>
    </source>
</reference>
<keyword evidence="2" id="KW-1185">Reference proteome</keyword>
<organism evidence="1 2">
    <name type="scientific">Crotalaria pallida</name>
    <name type="common">Smooth rattlebox</name>
    <name type="synonym">Crotalaria striata</name>
    <dbReference type="NCBI Taxonomy" id="3830"/>
    <lineage>
        <taxon>Eukaryota</taxon>
        <taxon>Viridiplantae</taxon>
        <taxon>Streptophyta</taxon>
        <taxon>Embryophyta</taxon>
        <taxon>Tracheophyta</taxon>
        <taxon>Spermatophyta</taxon>
        <taxon>Magnoliopsida</taxon>
        <taxon>eudicotyledons</taxon>
        <taxon>Gunneridae</taxon>
        <taxon>Pentapetalae</taxon>
        <taxon>rosids</taxon>
        <taxon>fabids</taxon>
        <taxon>Fabales</taxon>
        <taxon>Fabaceae</taxon>
        <taxon>Papilionoideae</taxon>
        <taxon>50 kb inversion clade</taxon>
        <taxon>genistoids sensu lato</taxon>
        <taxon>core genistoids</taxon>
        <taxon>Crotalarieae</taxon>
        <taxon>Crotalaria</taxon>
    </lineage>
</organism>
<dbReference type="EMBL" id="JAYWIO010000003">
    <property type="protein sequence ID" value="KAK7273672.1"/>
    <property type="molecule type" value="Genomic_DNA"/>
</dbReference>
<comment type="caution">
    <text evidence="1">The sequence shown here is derived from an EMBL/GenBank/DDBJ whole genome shotgun (WGS) entry which is preliminary data.</text>
</comment>
<evidence type="ECO:0000313" key="1">
    <source>
        <dbReference type="EMBL" id="KAK7273672.1"/>
    </source>
</evidence>
<name>A0AAN9FBT2_CROPI</name>
<protein>
    <submittedName>
        <fullName evidence="1">Uncharacterized protein</fullName>
    </submittedName>
</protein>
<sequence>MPNTNNGTPSLERTTFAQNAKSFTIHKDEIRPFQVWLRSYLQLLGRNRWFSVELLGKVGEVASIMMGYGGGKVETLYSENSSGEKKN</sequence>
<accession>A0AAN9FBT2</accession>
<dbReference type="AlphaFoldDB" id="A0AAN9FBT2"/>